<accession>A0A1E4U0D6</accession>
<feature type="non-terminal residue" evidence="3">
    <location>
        <position position="73"/>
    </location>
</feature>
<name>A0A1E4U0D6_PACTA</name>
<evidence type="ECO:0000313" key="3">
    <source>
        <dbReference type="EMBL" id="ODV97483.1"/>
    </source>
</evidence>
<dbReference type="PANTHER" id="PTHR12619">
    <property type="entry name" value="RFX TRANSCRIPTION FACTOR FAMILY"/>
    <property type="match status" value="1"/>
</dbReference>
<proteinExistence type="predicted"/>
<dbReference type="EMBL" id="KV454011">
    <property type="protein sequence ID" value="ODV97483.1"/>
    <property type="molecule type" value="Genomic_DNA"/>
</dbReference>
<protein>
    <recommendedName>
        <fullName evidence="2">RFX-type winged-helix domain-containing protein</fullName>
    </recommendedName>
</protein>
<feature type="domain" description="RFX-type winged-helix" evidence="2">
    <location>
        <begin position="1"/>
        <end position="62"/>
    </location>
</feature>
<evidence type="ECO:0000313" key="4">
    <source>
        <dbReference type="Proteomes" id="UP000094236"/>
    </source>
</evidence>
<evidence type="ECO:0000259" key="2">
    <source>
        <dbReference type="PROSITE" id="PS51526"/>
    </source>
</evidence>
<dbReference type="InterPro" id="IPR039779">
    <property type="entry name" value="RFX-like"/>
</dbReference>
<organism evidence="3 4">
    <name type="scientific">Pachysolen tannophilus NRRL Y-2460</name>
    <dbReference type="NCBI Taxonomy" id="669874"/>
    <lineage>
        <taxon>Eukaryota</taxon>
        <taxon>Fungi</taxon>
        <taxon>Dikarya</taxon>
        <taxon>Ascomycota</taxon>
        <taxon>Saccharomycotina</taxon>
        <taxon>Pichiomycetes</taxon>
        <taxon>Pachysolenaceae</taxon>
        <taxon>Pachysolen</taxon>
    </lineage>
</organism>
<keyword evidence="4" id="KW-1185">Reference proteome</keyword>
<dbReference type="SUPFAM" id="SSF46785">
    <property type="entry name" value="Winged helix' DNA-binding domain"/>
    <property type="match status" value="1"/>
</dbReference>
<evidence type="ECO:0000256" key="1">
    <source>
        <dbReference type="ARBA" id="ARBA00023125"/>
    </source>
</evidence>
<dbReference type="Proteomes" id="UP000094236">
    <property type="component" value="Unassembled WGS sequence"/>
</dbReference>
<dbReference type="Pfam" id="PF02257">
    <property type="entry name" value="RFX_DNA_binding"/>
    <property type="match status" value="1"/>
</dbReference>
<dbReference type="InterPro" id="IPR036388">
    <property type="entry name" value="WH-like_DNA-bd_sf"/>
</dbReference>
<dbReference type="InterPro" id="IPR003150">
    <property type="entry name" value="DNA-bd_RFX"/>
</dbReference>
<dbReference type="Gene3D" id="1.10.10.10">
    <property type="entry name" value="Winged helix-like DNA-binding domain superfamily/Winged helix DNA-binding domain"/>
    <property type="match status" value="1"/>
</dbReference>
<dbReference type="GO" id="GO:0000981">
    <property type="term" value="F:DNA-binding transcription factor activity, RNA polymerase II-specific"/>
    <property type="evidence" value="ECO:0007669"/>
    <property type="project" value="TreeGrafter"/>
</dbReference>
<dbReference type="STRING" id="669874.A0A1E4U0D6"/>
<dbReference type="GO" id="GO:0000978">
    <property type="term" value="F:RNA polymerase II cis-regulatory region sequence-specific DNA binding"/>
    <property type="evidence" value="ECO:0007669"/>
    <property type="project" value="TreeGrafter"/>
</dbReference>
<reference evidence="4" key="1">
    <citation type="submission" date="2016-05" db="EMBL/GenBank/DDBJ databases">
        <title>Comparative genomics of biotechnologically important yeasts.</title>
        <authorList>
            <consortium name="DOE Joint Genome Institute"/>
            <person name="Riley R."/>
            <person name="Haridas S."/>
            <person name="Wolfe K.H."/>
            <person name="Lopes M.R."/>
            <person name="Hittinger C.T."/>
            <person name="Goker M."/>
            <person name="Salamov A."/>
            <person name="Wisecaver J."/>
            <person name="Long T.M."/>
            <person name="Aerts A.L."/>
            <person name="Barry K."/>
            <person name="Choi C."/>
            <person name="Clum A."/>
            <person name="Coughlan A.Y."/>
            <person name="Deshpande S."/>
            <person name="Douglass A.P."/>
            <person name="Hanson S.J."/>
            <person name="Klenk H.-P."/>
            <person name="Labutti K."/>
            <person name="Lapidus A."/>
            <person name="Lindquist E."/>
            <person name="Lipzen A."/>
            <person name="Meier-Kolthoff J.P."/>
            <person name="Ohm R.A."/>
            <person name="Otillar R.P."/>
            <person name="Pangilinan J."/>
            <person name="Peng Y."/>
            <person name="Rokas A."/>
            <person name="Rosa C.A."/>
            <person name="Scheuner C."/>
            <person name="Sibirny A.A."/>
            <person name="Slot J.C."/>
            <person name="Stielow J.B."/>
            <person name="Sun H."/>
            <person name="Kurtzman C.P."/>
            <person name="Blackwell M."/>
            <person name="Grigoriev I.V."/>
            <person name="Jeffries T.W."/>
        </authorList>
    </citation>
    <scope>NUCLEOTIDE SEQUENCE [LARGE SCALE GENOMIC DNA]</scope>
    <source>
        <strain evidence="4">NRRL Y-2460</strain>
    </source>
</reference>
<dbReference type="InterPro" id="IPR036390">
    <property type="entry name" value="WH_DNA-bd_sf"/>
</dbReference>
<dbReference type="OrthoDB" id="4084610at2759"/>
<keyword evidence="1" id="KW-0238">DNA-binding</keyword>
<sequence>MATPRSLVYAAYQMLCEKANVEPIGQSGLGKLLKIAFPTVATKRLGVRGYSKYHYVGITLKPELKEMVMNYVR</sequence>
<dbReference type="PROSITE" id="PS51526">
    <property type="entry name" value="RFX_DBD"/>
    <property type="match status" value="1"/>
</dbReference>
<dbReference type="AlphaFoldDB" id="A0A1E4U0D6"/>
<dbReference type="PANTHER" id="PTHR12619:SF5">
    <property type="entry name" value="TRANSCRIPTION FACTOR RFX4"/>
    <property type="match status" value="1"/>
</dbReference>
<gene>
    <name evidence="3" type="ORF">PACTADRAFT_47394</name>
</gene>